<dbReference type="Proteomes" id="UP001177021">
    <property type="component" value="Unassembled WGS sequence"/>
</dbReference>
<evidence type="ECO:0000313" key="2">
    <source>
        <dbReference type="Proteomes" id="UP001177021"/>
    </source>
</evidence>
<accession>A0ACB0LPB1</accession>
<gene>
    <name evidence="1" type="ORF">MILVUS5_LOCUS34991</name>
</gene>
<proteinExistence type="predicted"/>
<feature type="non-terminal residue" evidence="1">
    <location>
        <position position="76"/>
    </location>
</feature>
<name>A0ACB0LPB1_TRIPR</name>
<protein>
    <submittedName>
        <fullName evidence="1">Uncharacterized protein</fullName>
    </submittedName>
</protein>
<comment type="caution">
    <text evidence="1">The sequence shown here is derived from an EMBL/GenBank/DDBJ whole genome shotgun (WGS) entry which is preliminary data.</text>
</comment>
<dbReference type="EMBL" id="CASHSV030000615">
    <property type="protein sequence ID" value="CAJ2671066.1"/>
    <property type="molecule type" value="Genomic_DNA"/>
</dbReference>
<organism evidence="1 2">
    <name type="scientific">Trifolium pratense</name>
    <name type="common">Red clover</name>
    <dbReference type="NCBI Taxonomy" id="57577"/>
    <lineage>
        <taxon>Eukaryota</taxon>
        <taxon>Viridiplantae</taxon>
        <taxon>Streptophyta</taxon>
        <taxon>Embryophyta</taxon>
        <taxon>Tracheophyta</taxon>
        <taxon>Spermatophyta</taxon>
        <taxon>Magnoliopsida</taxon>
        <taxon>eudicotyledons</taxon>
        <taxon>Gunneridae</taxon>
        <taxon>Pentapetalae</taxon>
        <taxon>rosids</taxon>
        <taxon>fabids</taxon>
        <taxon>Fabales</taxon>
        <taxon>Fabaceae</taxon>
        <taxon>Papilionoideae</taxon>
        <taxon>50 kb inversion clade</taxon>
        <taxon>NPAAA clade</taxon>
        <taxon>Hologalegina</taxon>
        <taxon>IRL clade</taxon>
        <taxon>Trifolieae</taxon>
        <taxon>Trifolium</taxon>
    </lineage>
</organism>
<evidence type="ECO:0000313" key="1">
    <source>
        <dbReference type="EMBL" id="CAJ2671066.1"/>
    </source>
</evidence>
<reference evidence="1" key="1">
    <citation type="submission" date="2023-10" db="EMBL/GenBank/DDBJ databases">
        <authorList>
            <person name="Rodriguez Cubillos JULIANA M."/>
            <person name="De Vega J."/>
        </authorList>
    </citation>
    <scope>NUCLEOTIDE SEQUENCE</scope>
</reference>
<feature type="non-terminal residue" evidence="1">
    <location>
        <position position="1"/>
    </location>
</feature>
<keyword evidence="2" id="KW-1185">Reference proteome</keyword>
<sequence length="76" mass="8320">MKLCQRRTFCAHREPITGMLGQGQPDAQFSKAAPVIAWMYSRLLSSLKVMDKLTRAAIGNGSITGEPPASNKDLTR</sequence>